<reference evidence="2" key="1">
    <citation type="submission" date="2021-01" db="EMBL/GenBank/DDBJ databases">
        <authorList>
            <person name="Corre E."/>
            <person name="Pelletier E."/>
            <person name="Niang G."/>
            <person name="Scheremetjew M."/>
            <person name="Finn R."/>
            <person name="Kale V."/>
            <person name="Holt S."/>
            <person name="Cochrane G."/>
            <person name="Meng A."/>
            <person name="Brown T."/>
            <person name="Cohen L."/>
        </authorList>
    </citation>
    <scope>NUCLEOTIDE SEQUENCE</scope>
    <source>
        <strain evidence="2">SAG 63-3</strain>
    </source>
</reference>
<accession>A0A7S0VAX8</accession>
<evidence type="ECO:0000256" key="1">
    <source>
        <dbReference type="SAM" id="MobiDB-lite"/>
    </source>
</evidence>
<organism evidence="2">
    <name type="scientific">Polytomella parva</name>
    <dbReference type="NCBI Taxonomy" id="51329"/>
    <lineage>
        <taxon>Eukaryota</taxon>
        <taxon>Viridiplantae</taxon>
        <taxon>Chlorophyta</taxon>
        <taxon>core chlorophytes</taxon>
        <taxon>Chlorophyceae</taxon>
        <taxon>CS clade</taxon>
        <taxon>Chlamydomonadales</taxon>
        <taxon>Chlamydomonadaceae</taxon>
        <taxon>Polytomella</taxon>
    </lineage>
</organism>
<name>A0A7S0VAX8_9CHLO</name>
<sequence length="377" mass="40136">MSSPLLRHPSLLLSMLPRPLMIFPLPLAAGAPVILNHIANSACCKAKDDSRGRGDNIRGGTDGLFHKFANKANSSISSSFFSSLPLSSSHPNAGSLRAMGRFYRVFSTSTSGASTSSPSDQGESSGETHEEKGPAPRLPRTRSVYLGSEAPLPSSVPYPEAEEAAVACGVNANKESPGVQDSGSKSGLCRPPKRSYDAPLDPYDLRLRNADSHWSDEWGNVESRSMHAVKTSGGKVADIMSHGPAAAEVLGSDPSVRMVYQQSPSPDSEDVGQVNNTTESGASQVSREYEAASLRTLRSRHEGDDSGGDSDRGRGIGSEGHQTQSQTRDDSTSRQWAEEMAGDGLSETVKGGVKKLSEHFTKAFGDTPNSREDMKNR</sequence>
<dbReference type="AlphaFoldDB" id="A0A7S0VAX8"/>
<protein>
    <submittedName>
        <fullName evidence="2">Uncharacterized protein</fullName>
    </submittedName>
</protein>
<feature type="region of interest" description="Disordered" evidence="1">
    <location>
        <begin position="245"/>
        <end position="353"/>
    </location>
</feature>
<feature type="compositionally biased region" description="Basic and acidic residues" evidence="1">
    <location>
        <begin position="299"/>
        <end position="314"/>
    </location>
</feature>
<feature type="compositionally biased region" description="Polar residues" evidence="1">
    <location>
        <begin position="273"/>
        <end position="286"/>
    </location>
</feature>
<gene>
    <name evidence="2" type="ORF">PPAR00522_LOCUS17631</name>
</gene>
<proteinExistence type="predicted"/>
<dbReference type="EMBL" id="HBFM01027243">
    <property type="protein sequence ID" value="CAD8785132.1"/>
    <property type="molecule type" value="Transcribed_RNA"/>
</dbReference>
<evidence type="ECO:0000313" key="2">
    <source>
        <dbReference type="EMBL" id="CAD8785132.1"/>
    </source>
</evidence>
<feature type="region of interest" description="Disordered" evidence="1">
    <location>
        <begin position="109"/>
        <end position="141"/>
    </location>
</feature>
<feature type="region of interest" description="Disordered" evidence="1">
    <location>
        <begin position="174"/>
        <end position="201"/>
    </location>
</feature>
<feature type="compositionally biased region" description="Low complexity" evidence="1">
    <location>
        <begin position="109"/>
        <end position="119"/>
    </location>
</feature>